<keyword evidence="3 6" id="KW-0812">Transmembrane</keyword>
<keyword evidence="4 6" id="KW-1133">Transmembrane helix</keyword>
<evidence type="ECO:0000256" key="6">
    <source>
        <dbReference type="SAM" id="Phobius"/>
    </source>
</evidence>
<dbReference type="PANTHER" id="PTHR23526:SF2">
    <property type="entry name" value="MAJOR FACILITATOR SUPERFAMILY (MFS) PROFILE DOMAIN-CONTAINING PROTEIN"/>
    <property type="match status" value="1"/>
</dbReference>
<feature type="transmembrane region" description="Helical" evidence="6">
    <location>
        <begin position="55"/>
        <end position="77"/>
    </location>
</feature>
<dbReference type="EMBL" id="MSZX01000008">
    <property type="protein sequence ID" value="OPA75780.1"/>
    <property type="molecule type" value="Genomic_DNA"/>
</dbReference>
<feature type="transmembrane region" description="Helical" evidence="6">
    <location>
        <begin position="114"/>
        <end position="136"/>
    </location>
</feature>
<dbReference type="OrthoDB" id="9772882at2"/>
<name>A0A1T2X7D9_9BACL</name>
<dbReference type="Pfam" id="PF07690">
    <property type="entry name" value="MFS_1"/>
    <property type="match status" value="1"/>
</dbReference>
<evidence type="ECO:0000259" key="7">
    <source>
        <dbReference type="PROSITE" id="PS50850"/>
    </source>
</evidence>
<proteinExistence type="predicted"/>
<evidence type="ECO:0000256" key="1">
    <source>
        <dbReference type="ARBA" id="ARBA00004651"/>
    </source>
</evidence>
<feature type="transmembrane region" description="Helical" evidence="6">
    <location>
        <begin position="320"/>
        <end position="346"/>
    </location>
</feature>
<dbReference type="Proteomes" id="UP000190188">
    <property type="component" value="Unassembled WGS sequence"/>
</dbReference>
<feature type="transmembrane region" description="Helical" evidence="6">
    <location>
        <begin position="358"/>
        <end position="380"/>
    </location>
</feature>
<dbReference type="InterPro" id="IPR052528">
    <property type="entry name" value="Sugar_transport-like"/>
</dbReference>
<evidence type="ECO:0000256" key="2">
    <source>
        <dbReference type="ARBA" id="ARBA00022448"/>
    </source>
</evidence>
<dbReference type="STRING" id="1324314.BVG16_20855"/>
<dbReference type="PANTHER" id="PTHR23526">
    <property type="entry name" value="INTEGRAL MEMBRANE TRANSPORT PROTEIN-RELATED"/>
    <property type="match status" value="1"/>
</dbReference>
<organism evidence="8 9">
    <name type="scientific">Paenibacillus selenitireducens</name>
    <dbReference type="NCBI Taxonomy" id="1324314"/>
    <lineage>
        <taxon>Bacteria</taxon>
        <taxon>Bacillati</taxon>
        <taxon>Bacillota</taxon>
        <taxon>Bacilli</taxon>
        <taxon>Bacillales</taxon>
        <taxon>Paenibacillaceae</taxon>
        <taxon>Paenibacillus</taxon>
    </lineage>
</organism>
<feature type="transmembrane region" description="Helical" evidence="6">
    <location>
        <begin position="265"/>
        <end position="284"/>
    </location>
</feature>
<dbReference type="SUPFAM" id="SSF103473">
    <property type="entry name" value="MFS general substrate transporter"/>
    <property type="match status" value="1"/>
</dbReference>
<evidence type="ECO:0000256" key="4">
    <source>
        <dbReference type="ARBA" id="ARBA00022989"/>
    </source>
</evidence>
<evidence type="ECO:0000313" key="9">
    <source>
        <dbReference type="Proteomes" id="UP000190188"/>
    </source>
</evidence>
<comment type="subcellular location">
    <subcellularLocation>
        <location evidence="1">Cell membrane</location>
        <topology evidence="1">Multi-pass membrane protein</topology>
    </subcellularLocation>
</comment>
<accession>A0A1T2X7D9</accession>
<protein>
    <submittedName>
        <fullName evidence="8">MFS transporter</fullName>
    </submittedName>
</protein>
<feature type="transmembrane region" description="Helical" evidence="6">
    <location>
        <begin position="84"/>
        <end position="108"/>
    </location>
</feature>
<dbReference type="InterPro" id="IPR020846">
    <property type="entry name" value="MFS_dom"/>
</dbReference>
<evidence type="ECO:0000256" key="3">
    <source>
        <dbReference type="ARBA" id="ARBA00022692"/>
    </source>
</evidence>
<feature type="transmembrane region" description="Helical" evidence="6">
    <location>
        <begin position="157"/>
        <end position="174"/>
    </location>
</feature>
<gene>
    <name evidence="8" type="ORF">BVG16_20855</name>
</gene>
<dbReference type="PROSITE" id="PS50850">
    <property type="entry name" value="MFS"/>
    <property type="match status" value="1"/>
</dbReference>
<feature type="transmembrane region" description="Helical" evidence="6">
    <location>
        <begin position="20"/>
        <end position="43"/>
    </location>
</feature>
<feature type="transmembrane region" description="Helical" evidence="6">
    <location>
        <begin position="392"/>
        <end position="415"/>
    </location>
</feature>
<keyword evidence="5 6" id="KW-0472">Membrane</keyword>
<feature type="transmembrane region" description="Helical" evidence="6">
    <location>
        <begin position="230"/>
        <end position="259"/>
    </location>
</feature>
<keyword evidence="2" id="KW-0813">Transport</keyword>
<comment type="caution">
    <text evidence="8">The sequence shown here is derived from an EMBL/GenBank/DDBJ whole genome shotgun (WGS) entry which is preliminary data.</text>
</comment>
<feature type="transmembrane region" description="Helical" evidence="6">
    <location>
        <begin position="186"/>
        <end position="204"/>
    </location>
</feature>
<dbReference type="Gene3D" id="1.20.1250.20">
    <property type="entry name" value="MFS general substrate transporter like domains"/>
    <property type="match status" value="1"/>
</dbReference>
<dbReference type="AlphaFoldDB" id="A0A1T2X7D9"/>
<dbReference type="InterPro" id="IPR036259">
    <property type="entry name" value="MFS_trans_sf"/>
</dbReference>
<evidence type="ECO:0000256" key="5">
    <source>
        <dbReference type="ARBA" id="ARBA00023136"/>
    </source>
</evidence>
<dbReference type="RefSeq" id="WP_078501114.1">
    <property type="nucleotide sequence ID" value="NZ_MSZX01000008.1"/>
</dbReference>
<evidence type="ECO:0000313" key="8">
    <source>
        <dbReference type="EMBL" id="OPA75780.1"/>
    </source>
</evidence>
<reference evidence="8 9" key="1">
    <citation type="submission" date="2017-01" db="EMBL/GenBank/DDBJ databases">
        <title>Genome analysis of Paenibacillus selenitrireducens ES3-24.</title>
        <authorList>
            <person name="Xu D."/>
            <person name="Yao R."/>
            <person name="Zheng S."/>
        </authorList>
    </citation>
    <scope>NUCLEOTIDE SEQUENCE [LARGE SCALE GENOMIC DNA]</scope>
    <source>
        <strain evidence="8 9">ES3-24</strain>
    </source>
</reference>
<dbReference type="GO" id="GO:0022857">
    <property type="term" value="F:transmembrane transporter activity"/>
    <property type="evidence" value="ECO:0007669"/>
    <property type="project" value="InterPro"/>
</dbReference>
<feature type="domain" description="Major facilitator superfamily (MFS) profile" evidence="7">
    <location>
        <begin position="229"/>
        <end position="431"/>
    </location>
</feature>
<sequence>MNAWRRLRSPRTFSDSRKNLWILTLEGVPAIIMLTLLGGPFLTGYLLHLGATSQQIGLVLSMTTLVNVVQIGIAYWMQKVTNRYWFLVIFAGLHRVCWAATGLIPFLFPSELWIAVYLVLYSLAFLGNAIASLVWTSLVGDMVPAGIRGRYMGIRNMILNALGSLVLFIGGQLLDKFPGQQGFNYLFIGIGICTVLNIVAYVNYPKIPLAKSTESSFLPMLKKPFQDRMFLKAAMFLSLWLFLQGIVVPLFSYVMLHILEINYEWISIITVVQTAAMMLSFYIWGNLNMKYSNKRLLYCTLPIIASACMMWGLLSVLPVMVVLLGVHILLGIGVGGFNQLSFNFIIGDTPKSERPMFIAVYSAMTGFASFLGPILGGWLYEKLQDAPGWLQSYGLSTIIGIILLALGLLLGRAVLRETSIVPRSEIARELT</sequence>
<keyword evidence="9" id="KW-1185">Reference proteome</keyword>
<dbReference type="GO" id="GO:0005886">
    <property type="term" value="C:plasma membrane"/>
    <property type="evidence" value="ECO:0007669"/>
    <property type="project" value="UniProtKB-SubCell"/>
</dbReference>
<dbReference type="InterPro" id="IPR011701">
    <property type="entry name" value="MFS"/>
</dbReference>
<feature type="transmembrane region" description="Helical" evidence="6">
    <location>
        <begin position="296"/>
        <end position="314"/>
    </location>
</feature>